<gene>
    <name evidence="1" type="ORF">BN860_06348g</name>
</gene>
<evidence type="ECO:0000313" key="1">
    <source>
        <dbReference type="EMBL" id="CDF87437.1"/>
    </source>
</evidence>
<accession>A0A8J2X5R4</accession>
<keyword evidence="2" id="KW-1185">Reference proteome</keyword>
<dbReference type="AlphaFoldDB" id="A0A8J2X5R4"/>
<evidence type="ECO:0000313" key="2">
    <source>
        <dbReference type="Proteomes" id="UP000019375"/>
    </source>
</evidence>
<name>A0A8J2X5R4_ZYGB2</name>
<dbReference type="OrthoDB" id="4070021at2759"/>
<dbReference type="Proteomes" id="UP000019375">
    <property type="component" value="Unassembled WGS sequence"/>
</dbReference>
<sequence>MSRQSRFKLKRPHSPDILGLHNYKKQRLIEDFENLSLNDGPRRSKAGAFPKAVKDIDIISIPKEVQKHAERLRSSGNYTHEQLIYDKVREAMRNEAMQVVEWYDPQQVAYLQWLEWTQNRWTVWPAQSYYNGYDSDVDMDT</sequence>
<reference evidence="2" key="1">
    <citation type="journal article" date="2013" name="Genome Announc.">
        <title>Genome sequence of the food spoilage yeast Zygosaccharomyces bailii CLIB 213(T).</title>
        <authorList>
            <person name="Galeote V."/>
            <person name="Bigey F."/>
            <person name="Devillers H."/>
            <person name="Neuveglise C."/>
            <person name="Dequin S."/>
        </authorList>
    </citation>
    <scope>NUCLEOTIDE SEQUENCE [LARGE SCALE GENOMIC DNA]</scope>
    <source>
        <strain evidence="2">CLIB 213 / ATCC 58445 / CBS 680 / CCRC 21525 / NBRC 1098 / NCYC 1416 / NRRL Y-2227</strain>
    </source>
</reference>
<proteinExistence type="predicted"/>
<organism evidence="1 2">
    <name type="scientific">Zygosaccharomyces bailii (strain CLIB 213 / ATCC 58445 / CBS 680 / BCRC 21525 / NBRC 1098 / NCYC 1416 / NRRL Y-2227)</name>
    <dbReference type="NCBI Taxonomy" id="1333698"/>
    <lineage>
        <taxon>Eukaryota</taxon>
        <taxon>Fungi</taxon>
        <taxon>Dikarya</taxon>
        <taxon>Ascomycota</taxon>
        <taxon>Saccharomycotina</taxon>
        <taxon>Saccharomycetes</taxon>
        <taxon>Saccharomycetales</taxon>
        <taxon>Saccharomycetaceae</taxon>
        <taxon>Zygosaccharomyces</taxon>
    </lineage>
</organism>
<dbReference type="EMBL" id="HG316454">
    <property type="protein sequence ID" value="CDF87437.1"/>
    <property type="molecule type" value="Genomic_DNA"/>
</dbReference>
<protein>
    <submittedName>
        <fullName evidence="1">BN860_06348g1_1</fullName>
    </submittedName>
</protein>